<evidence type="ECO:0000313" key="2">
    <source>
        <dbReference type="Proteomes" id="UP000007819"/>
    </source>
</evidence>
<reference evidence="1" key="2">
    <citation type="submission" date="2022-06" db="UniProtKB">
        <authorList>
            <consortium name="EnsemblMetazoa"/>
        </authorList>
    </citation>
    <scope>IDENTIFICATION</scope>
</reference>
<dbReference type="EnsemblMetazoa" id="XM_016803027.2">
    <property type="protein sequence ID" value="XP_016658516.1"/>
    <property type="gene ID" value="LOC107883302"/>
</dbReference>
<accession>A0A8R2H893</accession>
<proteinExistence type="predicted"/>
<dbReference type="AlphaFoldDB" id="A0A8R2H893"/>
<dbReference type="RefSeq" id="XP_016658516.1">
    <property type="nucleotide sequence ID" value="XM_016803027.2"/>
</dbReference>
<dbReference type="KEGG" id="api:107883302"/>
<protein>
    <submittedName>
        <fullName evidence="1">Uncharacterized protein</fullName>
    </submittedName>
</protein>
<dbReference type="Proteomes" id="UP000007819">
    <property type="component" value="Chromosome A2"/>
</dbReference>
<dbReference type="GeneID" id="107883302"/>
<name>A0A8R2H893_ACYPI</name>
<sequence>MNIDIVPSIHGGILLSINNFIYKKNKDLLRKTDGKHVFYWICVNKCDAKIRTVETNEKKHELDKNSTFFPDQHCHAPDPIGLEIYQKSINECTTIVASHVSKNSVQQLSIYRKIQNIGLLTKYANDPEFNFLARHLPAMAFLPVDRVQEGWGHNQTIIWVNFKI</sequence>
<organism evidence="1 2">
    <name type="scientific">Acyrthosiphon pisum</name>
    <name type="common">Pea aphid</name>
    <dbReference type="NCBI Taxonomy" id="7029"/>
    <lineage>
        <taxon>Eukaryota</taxon>
        <taxon>Metazoa</taxon>
        <taxon>Ecdysozoa</taxon>
        <taxon>Arthropoda</taxon>
        <taxon>Hexapoda</taxon>
        <taxon>Insecta</taxon>
        <taxon>Pterygota</taxon>
        <taxon>Neoptera</taxon>
        <taxon>Paraneoptera</taxon>
        <taxon>Hemiptera</taxon>
        <taxon>Sternorrhyncha</taxon>
        <taxon>Aphidomorpha</taxon>
        <taxon>Aphidoidea</taxon>
        <taxon>Aphididae</taxon>
        <taxon>Macrosiphini</taxon>
        <taxon>Acyrthosiphon</taxon>
    </lineage>
</organism>
<dbReference type="Gene3D" id="2.20.25.240">
    <property type="match status" value="1"/>
</dbReference>
<reference evidence="2" key="1">
    <citation type="submission" date="2010-06" db="EMBL/GenBank/DDBJ databases">
        <authorList>
            <person name="Jiang H."/>
            <person name="Abraham K."/>
            <person name="Ali S."/>
            <person name="Alsbrooks S.L."/>
            <person name="Anim B.N."/>
            <person name="Anosike U.S."/>
            <person name="Attaway T."/>
            <person name="Bandaranaike D.P."/>
            <person name="Battles P.K."/>
            <person name="Bell S.N."/>
            <person name="Bell A.V."/>
            <person name="Beltran B."/>
            <person name="Bickham C."/>
            <person name="Bustamante Y."/>
            <person name="Caleb T."/>
            <person name="Canada A."/>
            <person name="Cardenas V."/>
            <person name="Carter K."/>
            <person name="Chacko J."/>
            <person name="Chandrabose M.N."/>
            <person name="Chavez D."/>
            <person name="Chavez A."/>
            <person name="Chen L."/>
            <person name="Chu H.-S."/>
            <person name="Claassen K.J."/>
            <person name="Cockrell R."/>
            <person name="Collins M."/>
            <person name="Cooper J.A."/>
            <person name="Cree A."/>
            <person name="Curry S.M."/>
            <person name="Da Y."/>
            <person name="Dao M.D."/>
            <person name="Das B."/>
            <person name="Davila M.-L."/>
            <person name="Davy-Carroll L."/>
            <person name="Denson S."/>
            <person name="Dinh H."/>
            <person name="Ebong V.E."/>
            <person name="Edwards J.R."/>
            <person name="Egan A."/>
            <person name="El-Daye J."/>
            <person name="Escobedo L."/>
            <person name="Fernandez S."/>
            <person name="Fernando P.R."/>
            <person name="Flagg N."/>
            <person name="Forbes L.D."/>
            <person name="Fowler R.G."/>
            <person name="Fu Q."/>
            <person name="Gabisi R.A."/>
            <person name="Ganer J."/>
            <person name="Garbino Pronczuk A."/>
            <person name="Garcia R.M."/>
            <person name="Garner T."/>
            <person name="Garrett T.E."/>
            <person name="Gonzalez D.A."/>
            <person name="Hamid H."/>
            <person name="Hawkins E.S."/>
            <person name="Hirani K."/>
            <person name="Hogues M.E."/>
            <person name="Hollins B."/>
            <person name="Hsiao C.-H."/>
            <person name="Jabil R."/>
            <person name="James M.L."/>
            <person name="Jhangiani S.N."/>
            <person name="Johnson B."/>
            <person name="Johnson Q."/>
            <person name="Joshi V."/>
            <person name="Kalu J.B."/>
            <person name="Kam C."/>
            <person name="Kashfia A."/>
            <person name="Keebler J."/>
            <person name="Kisamo H."/>
            <person name="Kovar C.L."/>
            <person name="Lago L.A."/>
            <person name="Lai C.-Y."/>
            <person name="Laidlaw J."/>
            <person name="Lara F."/>
            <person name="Le T.-K."/>
            <person name="Lee S.L."/>
            <person name="Legall F.H."/>
            <person name="Lemon S.J."/>
            <person name="Lewis L.R."/>
            <person name="Li B."/>
            <person name="Liu Y."/>
            <person name="Liu Y.-S."/>
            <person name="Lopez J."/>
            <person name="Lozado R.J."/>
            <person name="Lu J."/>
            <person name="Madu R.C."/>
            <person name="Maheshwari M."/>
            <person name="Maheshwari R."/>
            <person name="Malloy K."/>
            <person name="Martinez E."/>
            <person name="Mathew T."/>
            <person name="Mercado I.C."/>
            <person name="Mercado C."/>
            <person name="Meyer B."/>
            <person name="Montgomery K."/>
            <person name="Morgan M.B."/>
            <person name="Munidasa M."/>
            <person name="Nazareth L.V."/>
            <person name="Nelson J."/>
            <person name="Ng B.M."/>
            <person name="Nguyen N.B."/>
            <person name="Nguyen P.Q."/>
            <person name="Nguyen T."/>
            <person name="Obregon M."/>
            <person name="Okwuonu G.O."/>
            <person name="Onwere C.G."/>
            <person name="Orozco G."/>
            <person name="Parra A."/>
            <person name="Patel S."/>
            <person name="Patil S."/>
            <person name="Perez A."/>
            <person name="Perez Y."/>
            <person name="Pham C."/>
            <person name="Primus E.L."/>
            <person name="Pu L.-L."/>
            <person name="Puazo M."/>
            <person name="Qin X."/>
            <person name="Quiroz J.B."/>
            <person name="Reese J."/>
            <person name="Richards S."/>
            <person name="Rives C.M."/>
            <person name="Robberts R."/>
            <person name="Ruiz S.J."/>
            <person name="Ruiz M.J."/>
            <person name="Santibanez J."/>
            <person name="Schneider B.W."/>
            <person name="Sisson I."/>
            <person name="Smith M."/>
            <person name="Sodergren E."/>
            <person name="Song X.-Z."/>
            <person name="Song B.B."/>
            <person name="Summersgill H."/>
            <person name="Thelus R."/>
            <person name="Thornton R.D."/>
            <person name="Trejos Z.Y."/>
            <person name="Usmani K."/>
            <person name="Vattathil S."/>
            <person name="Villasana D."/>
            <person name="Walker D.L."/>
            <person name="Wang S."/>
            <person name="Wang K."/>
            <person name="White C.S."/>
            <person name="Williams A.C."/>
            <person name="Williamson J."/>
            <person name="Wilson K."/>
            <person name="Woghiren I.O."/>
            <person name="Woodworth J.R."/>
            <person name="Worley K.C."/>
            <person name="Wright R.A."/>
            <person name="Wu W."/>
            <person name="Young L."/>
            <person name="Zhang L."/>
            <person name="Zhang J."/>
            <person name="Zhu Y."/>
            <person name="Muzny D.M."/>
            <person name="Weinstock G."/>
            <person name="Gibbs R.A."/>
        </authorList>
    </citation>
    <scope>NUCLEOTIDE SEQUENCE [LARGE SCALE GENOMIC DNA]</scope>
    <source>
        <strain evidence="2">LSR1</strain>
    </source>
</reference>
<keyword evidence="2" id="KW-1185">Reference proteome</keyword>
<evidence type="ECO:0000313" key="1">
    <source>
        <dbReference type="EnsemblMetazoa" id="XP_016658516.1"/>
    </source>
</evidence>